<comment type="caution">
    <text evidence="2">The sequence shown here is derived from an EMBL/GenBank/DDBJ whole genome shotgun (WGS) entry which is preliminary data.</text>
</comment>
<evidence type="ECO:0000313" key="3">
    <source>
        <dbReference type="Proteomes" id="UP001215598"/>
    </source>
</evidence>
<reference evidence="2" key="1">
    <citation type="submission" date="2023-03" db="EMBL/GenBank/DDBJ databases">
        <title>Massive genome expansion in bonnet fungi (Mycena s.s.) driven by repeated elements and novel gene families across ecological guilds.</title>
        <authorList>
            <consortium name="Lawrence Berkeley National Laboratory"/>
            <person name="Harder C.B."/>
            <person name="Miyauchi S."/>
            <person name="Viragh M."/>
            <person name="Kuo A."/>
            <person name="Thoen E."/>
            <person name="Andreopoulos B."/>
            <person name="Lu D."/>
            <person name="Skrede I."/>
            <person name="Drula E."/>
            <person name="Henrissat B."/>
            <person name="Morin E."/>
            <person name="Kohler A."/>
            <person name="Barry K."/>
            <person name="LaButti K."/>
            <person name="Morin E."/>
            <person name="Salamov A."/>
            <person name="Lipzen A."/>
            <person name="Mereny Z."/>
            <person name="Hegedus B."/>
            <person name="Baldrian P."/>
            <person name="Stursova M."/>
            <person name="Weitz H."/>
            <person name="Taylor A."/>
            <person name="Grigoriev I.V."/>
            <person name="Nagy L.G."/>
            <person name="Martin F."/>
            <person name="Kauserud H."/>
        </authorList>
    </citation>
    <scope>NUCLEOTIDE SEQUENCE</scope>
    <source>
        <strain evidence="2">CBHHK182m</strain>
    </source>
</reference>
<sequence>MPVTPLPALSQEEQVTLADLLRDAVIEACSKEKTMGSLTDRLMLLWDTAVRIGVRHGENKGRAAGVKAIATASRLSSAVTTTAIRHEIELEAERIWGFEVGWRLATEKSEAKASPTPSPIPTPSPPSRSLSTAATQTDPPTPSTPCCDTTPLVPSPSPRRLPQNCETKTDAGDDTESCRAVPEIISTPTLPLVPRDLSALSTGSTSAFASLRRRCRRSRPRPSRSQNSQKRHLGENHGDVSHSARASSIPIYQTSATWRAPRFDWDRDPRLRDLGRALTALGWVRPAG</sequence>
<organism evidence="2 3">
    <name type="scientific">Mycena metata</name>
    <dbReference type="NCBI Taxonomy" id="1033252"/>
    <lineage>
        <taxon>Eukaryota</taxon>
        <taxon>Fungi</taxon>
        <taxon>Dikarya</taxon>
        <taxon>Basidiomycota</taxon>
        <taxon>Agaricomycotina</taxon>
        <taxon>Agaricomycetes</taxon>
        <taxon>Agaricomycetidae</taxon>
        <taxon>Agaricales</taxon>
        <taxon>Marasmiineae</taxon>
        <taxon>Mycenaceae</taxon>
        <taxon>Mycena</taxon>
    </lineage>
</organism>
<feature type="region of interest" description="Disordered" evidence="1">
    <location>
        <begin position="108"/>
        <end position="182"/>
    </location>
</feature>
<dbReference type="EMBL" id="JARKIB010000132">
    <property type="protein sequence ID" value="KAJ7734457.1"/>
    <property type="molecule type" value="Genomic_DNA"/>
</dbReference>
<feature type="region of interest" description="Disordered" evidence="1">
    <location>
        <begin position="204"/>
        <end position="248"/>
    </location>
</feature>
<gene>
    <name evidence="2" type="ORF">B0H16DRAFT_1577872</name>
</gene>
<name>A0AAD7I3P9_9AGAR</name>
<dbReference type="AlphaFoldDB" id="A0AAD7I3P9"/>
<feature type="compositionally biased region" description="Basic and acidic residues" evidence="1">
    <location>
        <begin position="232"/>
        <end position="242"/>
    </location>
</feature>
<evidence type="ECO:0000256" key="1">
    <source>
        <dbReference type="SAM" id="MobiDB-lite"/>
    </source>
</evidence>
<protein>
    <submittedName>
        <fullName evidence="2">Uncharacterized protein</fullName>
    </submittedName>
</protein>
<feature type="compositionally biased region" description="Pro residues" evidence="1">
    <location>
        <begin position="116"/>
        <end position="126"/>
    </location>
</feature>
<evidence type="ECO:0000313" key="2">
    <source>
        <dbReference type="EMBL" id="KAJ7734457.1"/>
    </source>
</evidence>
<feature type="compositionally biased region" description="Low complexity" evidence="1">
    <location>
        <begin position="127"/>
        <end position="152"/>
    </location>
</feature>
<dbReference type="Proteomes" id="UP001215598">
    <property type="component" value="Unassembled WGS sequence"/>
</dbReference>
<keyword evidence="3" id="KW-1185">Reference proteome</keyword>
<proteinExistence type="predicted"/>
<feature type="compositionally biased region" description="Basic residues" evidence="1">
    <location>
        <begin position="211"/>
        <end position="222"/>
    </location>
</feature>
<accession>A0AAD7I3P9</accession>